<name>A0AAV7PIK9_PLEWA</name>
<evidence type="ECO:0000313" key="2">
    <source>
        <dbReference type="EMBL" id="KAJ1127196.1"/>
    </source>
</evidence>
<organism evidence="2 3">
    <name type="scientific">Pleurodeles waltl</name>
    <name type="common">Iberian ribbed newt</name>
    <dbReference type="NCBI Taxonomy" id="8319"/>
    <lineage>
        <taxon>Eukaryota</taxon>
        <taxon>Metazoa</taxon>
        <taxon>Chordata</taxon>
        <taxon>Craniata</taxon>
        <taxon>Vertebrata</taxon>
        <taxon>Euteleostomi</taxon>
        <taxon>Amphibia</taxon>
        <taxon>Batrachia</taxon>
        <taxon>Caudata</taxon>
        <taxon>Salamandroidea</taxon>
        <taxon>Salamandridae</taxon>
        <taxon>Pleurodelinae</taxon>
        <taxon>Pleurodeles</taxon>
    </lineage>
</organism>
<feature type="region of interest" description="Disordered" evidence="1">
    <location>
        <begin position="51"/>
        <end position="109"/>
    </location>
</feature>
<keyword evidence="3" id="KW-1185">Reference proteome</keyword>
<dbReference type="EMBL" id="JANPWB010000011">
    <property type="protein sequence ID" value="KAJ1127196.1"/>
    <property type="molecule type" value="Genomic_DNA"/>
</dbReference>
<dbReference type="Proteomes" id="UP001066276">
    <property type="component" value="Chromosome 7"/>
</dbReference>
<protein>
    <submittedName>
        <fullName evidence="2">Uncharacterized protein</fullName>
    </submittedName>
</protein>
<comment type="caution">
    <text evidence="2">The sequence shown here is derived from an EMBL/GenBank/DDBJ whole genome shotgun (WGS) entry which is preliminary data.</text>
</comment>
<evidence type="ECO:0000313" key="3">
    <source>
        <dbReference type="Proteomes" id="UP001066276"/>
    </source>
</evidence>
<accession>A0AAV7PIK9</accession>
<proteinExistence type="predicted"/>
<feature type="compositionally biased region" description="Polar residues" evidence="1">
    <location>
        <begin position="91"/>
        <end position="102"/>
    </location>
</feature>
<feature type="compositionally biased region" description="Acidic residues" evidence="1">
    <location>
        <begin position="51"/>
        <end position="73"/>
    </location>
</feature>
<evidence type="ECO:0000256" key="1">
    <source>
        <dbReference type="SAM" id="MobiDB-lite"/>
    </source>
</evidence>
<dbReference type="AlphaFoldDB" id="A0AAV7PIK9"/>
<reference evidence="2" key="1">
    <citation type="journal article" date="2022" name="bioRxiv">
        <title>Sequencing and chromosome-scale assembly of the giantPleurodeles waltlgenome.</title>
        <authorList>
            <person name="Brown T."/>
            <person name="Elewa A."/>
            <person name="Iarovenko S."/>
            <person name="Subramanian E."/>
            <person name="Araus A.J."/>
            <person name="Petzold A."/>
            <person name="Susuki M."/>
            <person name="Suzuki K.-i.T."/>
            <person name="Hayashi T."/>
            <person name="Toyoda A."/>
            <person name="Oliveira C."/>
            <person name="Osipova E."/>
            <person name="Leigh N.D."/>
            <person name="Simon A."/>
            <person name="Yun M.H."/>
        </authorList>
    </citation>
    <scope>NUCLEOTIDE SEQUENCE</scope>
    <source>
        <strain evidence="2">20211129_DDA</strain>
        <tissue evidence="2">Liver</tissue>
    </source>
</reference>
<sequence>MELEKNNNDTSQWKRLFKERGLNVGKRATKVHYHVALGALEVVMRMLATTEEQEEDTLEDEAVELKGEDEEENGLATGPEQQHPEAEEDNTLTVVKSPATTGSSVSSLSLSCEGQEDDWMIKLQMDKLKLEASKEEAAEKSAFEKAALHCLVEKGGSTLLRT</sequence>
<gene>
    <name evidence="2" type="ORF">NDU88_005599</name>
</gene>